<evidence type="ECO:0008006" key="4">
    <source>
        <dbReference type="Google" id="ProtNLM"/>
    </source>
</evidence>
<gene>
    <name evidence="2" type="ORF">NITLEN_10801</name>
</gene>
<name>A0A330L1T3_9BACT</name>
<dbReference type="InParanoid" id="A0A330L1T3"/>
<dbReference type="Proteomes" id="UP000248168">
    <property type="component" value="Unassembled WGS sequence"/>
</dbReference>
<evidence type="ECO:0000313" key="2">
    <source>
        <dbReference type="EMBL" id="SPP63715.1"/>
    </source>
</evidence>
<keyword evidence="3" id="KW-1185">Reference proteome</keyword>
<feature type="signal peptide" evidence="1">
    <location>
        <begin position="1"/>
        <end position="24"/>
    </location>
</feature>
<dbReference type="EMBL" id="OUNR01000001">
    <property type="protein sequence ID" value="SPP63715.1"/>
    <property type="molecule type" value="Genomic_DNA"/>
</dbReference>
<dbReference type="OrthoDB" id="9784999at2"/>
<feature type="chain" id="PRO_5016383248" description="Copper chaperone PCu(A)C" evidence="1">
    <location>
        <begin position="25"/>
        <end position="158"/>
    </location>
</feature>
<dbReference type="RefSeq" id="WP_121988204.1">
    <property type="nucleotide sequence ID" value="NZ_OUNR01000001.1"/>
</dbReference>
<accession>A0A330L1T3</accession>
<evidence type="ECO:0000256" key="1">
    <source>
        <dbReference type="SAM" id="SignalP"/>
    </source>
</evidence>
<dbReference type="AlphaFoldDB" id="A0A330L1T3"/>
<organism evidence="2 3">
    <name type="scientific">Nitrospira lenta</name>
    <dbReference type="NCBI Taxonomy" id="1436998"/>
    <lineage>
        <taxon>Bacteria</taxon>
        <taxon>Pseudomonadati</taxon>
        <taxon>Nitrospirota</taxon>
        <taxon>Nitrospiria</taxon>
        <taxon>Nitrospirales</taxon>
        <taxon>Nitrospiraceae</taxon>
        <taxon>Nitrospira</taxon>
    </lineage>
</organism>
<proteinExistence type="predicted"/>
<evidence type="ECO:0000313" key="3">
    <source>
        <dbReference type="Proteomes" id="UP000248168"/>
    </source>
</evidence>
<sequence length="158" mass="16657">MVRKLGLGLAVCAGVAMMASGAWALQSGGVEVGDLETGSVVGQAFKELPVDLDIYATEVGALKILYPPTSVLDMKNRPGTPVLLRVTNKSAVERGFHMTAAENQSAPTVLNVKIVLKPGETKYIGIPTSDLLYAAGSTFVYRDQLNPKDAGGKLLLLK</sequence>
<protein>
    <recommendedName>
        <fullName evidence="4">Copper chaperone PCu(A)C</fullName>
    </recommendedName>
</protein>
<reference evidence="3" key="1">
    <citation type="submission" date="2018-04" db="EMBL/GenBank/DDBJ databases">
        <authorList>
            <person name="Lucker S."/>
            <person name="Sakoula D."/>
        </authorList>
    </citation>
    <scope>NUCLEOTIDE SEQUENCE [LARGE SCALE GENOMIC DNA]</scope>
</reference>
<keyword evidence="1" id="KW-0732">Signal</keyword>